<reference evidence="6 7" key="1">
    <citation type="submission" date="2019-07" db="EMBL/GenBank/DDBJ databases">
        <title>Caenimonas sedimenti sp. nov., isolated from activated sludge.</title>
        <authorList>
            <person name="Xu J."/>
        </authorList>
    </citation>
    <scope>NUCLEOTIDE SEQUENCE [LARGE SCALE GENOMIC DNA]</scope>
    <source>
        <strain evidence="6 7">HX-9-20</strain>
    </source>
</reference>
<dbReference type="InterPro" id="IPR006644">
    <property type="entry name" value="Cadg"/>
</dbReference>
<sequence>MTKTVSYARGEGGYTFTVAELATLAALRDELSDALDSSRLYELGLGGDGYRAILEMISEENSAGVKQPKEGVVPNVWAWIRGAEGVNAGVGFAAEFIRQYTSIQFDLRDLPEREVTVDQLGSLASNQIALNLLTDITATGNLPAISGLGAIDAGAAASGVFRHVTEEYAPWAGTLLFPFLGEPSFYRDLLLEDEQVIANIPIIGENGATQSKLAKYATGTYDLVASLQAAEMAGILAARANPGEAFQNLLSPVGATHTDQSEMISQTNDWFNDYYQLTGSDVYRVGSDAALNPGWRAASDRYDYFVGSYNDDIDLRARPLFSRPVFFDFLDDAVMNGGSGDDRIYGGDGDDLLDGDQGNDRVFGGHGSDFLFGGDGDDLLDGGAGNDFLRGKSTQPSAAHPATDYDVYIVGNGIDTVRDDATGEGAVRTSDHYVFTGGRGASANTWISSDGRAIYARSGSTLVVTRDADNANRTLIEDFDFEMARTGTYLGIHLDDSEERPRPPIPPQPSRDVPSTTIIDDIIRALGWVRPGDPLVLDLDGDGVELTSGNDTVLFDGNADQLKTGSQWVKPDDGFLARDIDGNGTIDTGRELFGDGTKLPNGSTASHGFMALRALDSHGDDLRITSSDASFAELRVWQDANQDGQAQAGELKSLDELSITGISLTYDTQGRSTFIQDGASKEVRNVNLAGTPFRREFTDNIPISETAAEMPEMGGSGVVRDLREAMSLGNGKAEALQAQVNAFNAAGTAQGRQTLLDSVINTWAATSARVAHGRSGHAGERLQFIYDSTELTTSLFESHFGAQLDAAGVDWRAMQTASGQPNVSLLMPIMRELGIIRGERELIYVGQNEIWYQDIAWRYDAADMFFMHGGELGRRAGVLERFTGLSVLDNVFFVQPKQYDPWNGTVVAQIQIPPVPAVHLNRAYDTLQEDVYRTLYQQTAGARYLQDVSIEADESGIRMNLASLHAAFDAEAQSNPAQAAVNLAEFTRFMQGVGLEAWGGWDGAARLADLLQGVSLNAEQEAALARVGYSYGGATWGKSEGLIGGAGDDVILGRDGNDVLIGGAGADTLAGGTGDDQLVGGAGSDTLYGEHGSDAYFWGRGDGNDAIVDNDHYYDAAGRSTVILRGLNPQDVAPSLPDHRDYDVVRLTIRDTGETLDVRSGAVPTTFVFADGTHWDREDAMRRMTSLPTDGDDVLVGTHLDDLTERLAGGLGNDLIVGNKGPDTMEGGAGDDTLWGSSRATDTDEPISARNDPDLYLFGRGDGRDTIVDIDTGTSEDVLRFKQGITPGDLVLTQRGKHLVVRIKDTDDRVTIHNFFGLYAHESTVLTRLYAIERFEFADGSSWDLDQIARTAWSGTEQADEIQGDLQDNLLEGRGGDDLLTGDHGNDTLRGGTGNDRLFGDEGDDDLDAGAGNDVIEAGRGADIIRFGRGDGSDTLVFDGDWGVLQVRNAEVLARQVSRGNNVLQLKDGVAPGDVQLVRDGADLRVVIKDTQDSFTIQQFAVGAGGETAPQAQQFSVKEIRFADGTVWEPAEMLSRSLLGGTGADTLAGYSADEVIDGGAGDDVIAGAIGTDTIRFGRGDGRDRVLASHLEGSFALEFKEGVTAADVQVRRVGQAAVFTILDTQDAIVFEAPYRAGVEGFGLIREVRFHDGLVWSLNDVHAKAIAFTSGNDRIASVLNPATLQGGLGDDSLHGGYEDTVFLFNRGDGRDTITDEGGRNTLRFGEGIVAQDLAVTLDEGALIISLAGTEDEIRIRANSIETFEVGGVALSYNDILGLVTTEEEEVLLGSEDDDILSGTHKASSITGFGGNDLLQGNEGRDTLEAGAGHDTLEGGLGDDDLRGGDGDDRLDGGEGADWLAAGDGDDMLLGGTGADTLEGALGGDTLEGGAGRDLIRPGGGDDVIRYERGGALDTVELAAEGSAVVELGESLLIADLSVQWVHNHGDSFMVVGFGQNDALRVVLPTGITIDSDPPPDFSLRFANGNVLTFSQLRDLADPQDTEALIMGTQADDVIHANSYDIVRGRDNDDEIRSDGLLAGDAGNDTLEGFFGSVLIGGTGDDTLVPRVGGAYLYNRGDGRDRIGNVQVHESYAATPFAALSFGGGIAVDSIDVAFDPASGELVFSFSDSPEDEMRLAWANPETGEIDGGAIRYVQIIEEGAVRQFDLHKILGDGGFAVRALAVPGAGAALFAAHSESEIDGPSPLLGGHAAMAYALTGDWQGGMAQTPGEINGGQLSLGTRAGELLSAGDQGATLMAGAGADTLAGGADADYLDGGSGADLLQGGEGDDVLMGGKGDDRLVAGKGNDLAIGGGGSDVYVYARNDGHLRIDREFKHAGEGYFDGLVPRFDAATGFSEAEREAPAEEGEEPSWQPDSGTLEFGAGITLADLGFSRVGDDLVIEVGGADGDRIVLDGYDDNAPAKNRVVQRLVFQGQEAVSLGELMNSGEVVVVQPPRSSFLIGDGEIVGTEHSDAFLGTQGNQRWLGKGGDDAYFLNGQDDGVKTIVDSSDDFNTIVVELDELPELVIADGLASLTFGPGSTALLEGWDGVVIETSPIQEIESIAGEWTLTMEELFNRSRTILGSVNDDRLGGGAGDDRIEGLEGDDWMSGGGGADTYVVGAGSGHDRLEDAATPGQDNTLVINASLDSVDVGVGATGELEIRIGQDSSVTLGGSDRNDPLGSSSISFIRFTDTGTVLTWADLVEQRGLITRGTAGDDTLLATPLHDEVYGSDGNDLFEASTGGDKLVGGAGNDSYTYRRGDGHVLIEDEAYHLSGNSLRFGEGITLESLARKLRFVSGGDSSSSTFQIVFGDDFEDVLEITGFDRLNPESGQQGVDTFLFADGSSVSWAELVQQVFVVEGDEESNTLLGTGVSDRLYGYDGEDSLIAESGDDVLTGGAADDSLEGGDGQDNYVFNAGDGDDEIIDASTRNTITFGEGITRESVSVTEVREADRLGYLVAYGFQGDTIFIHSTDGTELPLSAIDGVEFADGTYVPFPDFLNIAPSAGLSLQEQHGRAGQALVIVLPELAFFDQDEDALTYSAQLANGDSLPAWLVFDPVARTFSGEPGASNLGSYEISVTANDGKATASQAFVLVIDAGNGMPVVMDDLIAVSEDELAPLEGNVLDNDSDPEHDELTVVEPGTIEGEWGTLILEEDGSYSYELDGDNADLQALRDDEEVEDTFIFEVTDGGTPVESKVVVKIAGANDEPEAVADTADAESGEATGNVLDNDADADADSSITVSSAGSIDGTFGTLEIAGDGEFIFTLDAELDAYRALGADQTAEDVFEYTVKDDEDATARSTLTITVHGVNDDPEAVEDVVMVSATAPDPTGNVLDNDADPDSGDVLVVTTVGTVEGTYGALELEADGTYRYVIDRAAMLGLPEGQTVNDSFDYTISDGQGGESSTTLNFTIGGTNLPPQPVADSATASEDGPAISGNVLANDTDANEDDELTVPVPGSQVGVLGTLQLAADGGYTYTVNNGSAAVQALAEGQSSVDSFAYSVTDGHGSSVASSIAITVRGANDTPAAVSEQVTVGSGSAPVIGNVLTNDTDIDAGDVLVVASVGTVVGAYGALTLGADGAYSYAVNPAKIATLTLGQSAIDHFAYTVSDGHGGTAAAGIDFSVSSSNAAPVAVEDAANAVEDGPVTTGNVLDNDTDANEGDDLFVSNAGSQSGSRGTLVLAEDGTYSYALTNASAAVQSLGVGQTVTETFQYTVEDESGATAVASLEITISGVNDGPVAVADQKVAGVGDSPITGNALSNDSDIDLGDTLSISTAAVSTGAYGTLTLSADGNYSYALDPSAVAAIPAGQSALDVFSYTVTDNHGATATSTIEFAIGGTNLAPLALADAVAAVEDGPPATGNALANDTDTNAGDTLTVANPGTQAGVYGALALAADGSFTYTVNSSSSAVQSLGQGQTAGDSFAYTVTDSHGATATSSIQVTVTGANDVPATTADSASVTEDGQLTASGNVLANDSDTDTSDTLQVGNAGTLAGQYGTLVLAQSGSYTYTLNNALAAVQALNAGQLLTDMLNYTVTDGYGGTASAQLEVTIAGANEVPVGNGQVVNGTSANNTLTGGSLADKLDGKQGADTMTGGSGDDIYIVDNAGDVVVEVASGGLDLVASSISYVLPEHVELLMLTGGNPTGTGNNASNVIVGSSGNNVLYGLGGNDVIAARGGNDKLFGGDGNDLLSGEGGNEEIDGGLGNDSMFGGDGNDKLLDADGDNLFATGSGNDSVTSGTGQDLIVLGAGNDNVSAGAGGDVIDAGSGNDAIEAGAGNDFVSAGAGNDTILMGSGSDIFAFNRGDAKDVLTFAAGDGVGDAISLGGGIRYSDIKLRKAGSDLAIDVGSGEEILLKDWYASPSNRTVGVLQVMTEGGDYNASSTNGMHNKKAVAFDFIALFNAYEQARGTNNGLSWAIAASLPAALIEGSDSQARGGDLAYDYGTYYRSTNSFGADMNEANLRTISNGLAGTTSQSFAAAPTGSGIVDPWVALQAGTGLIAGQAPGASNPILPIQSTSADALLYGAIAMSETKPSWSQP</sequence>
<evidence type="ECO:0000256" key="1">
    <source>
        <dbReference type="ARBA" id="ARBA00004613"/>
    </source>
</evidence>
<dbReference type="Pfam" id="PF17803">
    <property type="entry name" value="Cadherin_4"/>
    <property type="match status" value="8"/>
</dbReference>
<feature type="compositionally biased region" description="Acidic residues" evidence="4">
    <location>
        <begin position="3204"/>
        <end position="3215"/>
    </location>
</feature>
<organism evidence="6 7">
    <name type="scientific">Caenimonas sedimenti</name>
    <dbReference type="NCBI Taxonomy" id="2596921"/>
    <lineage>
        <taxon>Bacteria</taxon>
        <taxon>Pseudomonadati</taxon>
        <taxon>Pseudomonadota</taxon>
        <taxon>Betaproteobacteria</taxon>
        <taxon>Burkholderiales</taxon>
        <taxon>Comamonadaceae</taxon>
        <taxon>Caenimonas</taxon>
    </lineage>
</organism>
<name>A0A562ZHA7_9BURK</name>
<dbReference type="SUPFAM" id="SSF51120">
    <property type="entry name" value="beta-Roll"/>
    <property type="match status" value="15"/>
</dbReference>
<dbReference type="Gene3D" id="2.150.10.10">
    <property type="entry name" value="Serralysin-like metalloprotease, C-terminal"/>
    <property type="match status" value="12"/>
</dbReference>
<evidence type="ECO:0000313" key="7">
    <source>
        <dbReference type="Proteomes" id="UP000318199"/>
    </source>
</evidence>
<dbReference type="GO" id="GO:0016020">
    <property type="term" value="C:membrane"/>
    <property type="evidence" value="ECO:0007669"/>
    <property type="project" value="InterPro"/>
</dbReference>
<dbReference type="NCBIfam" id="TIGR01965">
    <property type="entry name" value="VCBS_repeat"/>
    <property type="match status" value="9"/>
</dbReference>
<dbReference type="Pfam" id="PF05345">
    <property type="entry name" value="He_PIG"/>
    <property type="match status" value="1"/>
</dbReference>
<dbReference type="OrthoDB" id="8607307at2"/>
<dbReference type="InterPro" id="IPR001343">
    <property type="entry name" value="Hemolysn_Ca-bd"/>
</dbReference>
<feature type="region of interest" description="Disordered" evidence="4">
    <location>
        <begin position="1805"/>
        <end position="1852"/>
    </location>
</feature>
<dbReference type="InterPro" id="IPR050557">
    <property type="entry name" value="RTX_toxin/Mannuronan_C5-epim"/>
</dbReference>
<feature type="region of interest" description="Disordered" evidence="4">
    <location>
        <begin position="3411"/>
        <end position="3445"/>
    </location>
</feature>
<evidence type="ECO:0000256" key="3">
    <source>
        <dbReference type="ARBA" id="ARBA00022837"/>
    </source>
</evidence>
<dbReference type="Gene3D" id="2.60.40.10">
    <property type="entry name" value="Immunoglobulins"/>
    <property type="match status" value="8"/>
</dbReference>
<dbReference type="PANTHER" id="PTHR38340:SF1">
    <property type="entry name" value="S-LAYER PROTEIN"/>
    <property type="match status" value="1"/>
</dbReference>
<feature type="region of interest" description="Disordered" evidence="4">
    <location>
        <begin position="3204"/>
        <end position="3229"/>
    </location>
</feature>
<protein>
    <submittedName>
        <fullName evidence="6">Tandem-95 repeat protein</fullName>
    </submittedName>
</protein>
<dbReference type="InterPro" id="IPR015919">
    <property type="entry name" value="Cadherin-like_sf"/>
</dbReference>
<dbReference type="PRINTS" id="PR00313">
    <property type="entry name" value="CABNDNGRPT"/>
</dbReference>
<dbReference type="EMBL" id="VOBQ01000023">
    <property type="protein sequence ID" value="TWO67781.1"/>
    <property type="molecule type" value="Genomic_DNA"/>
</dbReference>
<dbReference type="GO" id="GO:0005509">
    <property type="term" value="F:calcium ion binding"/>
    <property type="evidence" value="ECO:0007669"/>
    <property type="project" value="InterPro"/>
</dbReference>
<dbReference type="Pfam" id="PF06594">
    <property type="entry name" value="HCBP_related"/>
    <property type="match status" value="2"/>
</dbReference>
<dbReference type="InterPro" id="IPR018511">
    <property type="entry name" value="Hemolysin-typ_Ca-bd_CS"/>
</dbReference>
<keyword evidence="3" id="KW-0106">Calcium</keyword>
<accession>A0A562ZHA7</accession>
<dbReference type="NCBIfam" id="NF012211">
    <property type="entry name" value="tand_rpt_95"/>
    <property type="match status" value="7"/>
</dbReference>
<feature type="domain" description="Dystroglycan-type cadherin-like" evidence="5">
    <location>
        <begin position="3007"/>
        <end position="3098"/>
    </location>
</feature>
<dbReference type="SUPFAM" id="SSF49313">
    <property type="entry name" value="Cadherin-like"/>
    <property type="match status" value="1"/>
</dbReference>
<proteinExistence type="predicted"/>
<evidence type="ECO:0000256" key="2">
    <source>
        <dbReference type="ARBA" id="ARBA00022525"/>
    </source>
</evidence>
<dbReference type="RefSeq" id="WP_145896323.1">
    <property type="nucleotide sequence ID" value="NZ_VOBQ01000023.1"/>
</dbReference>
<comment type="caution">
    <text evidence="6">The sequence shown here is derived from an EMBL/GenBank/DDBJ whole genome shotgun (WGS) entry which is preliminary data.</text>
</comment>
<comment type="subcellular location">
    <subcellularLocation>
        <location evidence="1">Secreted</location>
    </subcellularLocation>
</comment>
<dbReference type="Pfam" id="PF00353">
    <property type="entry name" value="HemolysinCabind"/>
    <property type="match status" value="19"/>
</dbReference>
<dbReference type="Proteomes" id="UP000318199">
    <property type="component" value="Unassembled WGS sequence"/>
</dbReference>
<gene>
    <name evidence="6" type="ORF">FN976_25695</name>
</gene>
<feature type="region of interest" description="Disordered" evidence="4">
    <location>
        <begin position="1377"/>
        <end position="1404"/>
    </location>
</feature>
<dbReference type="SMART" id="SM00736">
    <property type="entry name" value="CADG"/>
    <property type="match status" value="1"/>
</dbReference>
<keyword evidence="2" id="KW-0964">Secreted</keyword>
<evidence type="ECO:0000313" key="6">
    <source>
        <dbReference type="EMBL" id="TWO67781.1"/>
    </source>
</evidence>
<feature type="region of interest" description="Disordered" evidence="4">
    <location>
        <begin position="494"/>
        <end position="514"/>
    </location>
</feature>
<keyword evidence="7" id="KW-1185">Reference proteome</keyword>
<dbReference type="InterPro" id="IPR010566">
    <property type="entry name" value="Haemolys_ca-bd"/>
</dbReference>
<evidence type="ECO:0000256" key="4">
    <source>
        <dbReference type="SAM" id="MobiDB-lite"/>
    </source>
</evidence>
<feature type="region of interest" description="Disordered" evidence="4">
    <location>
        <begin position="2352"/>
        <end position="2374"/>
    </location>
</feature>
<dbReference type="PANTHER" id="PTHR38340">
    <property type="entry name" value="S-LAYER PROTEIN"/>
    <property type="match status" value="1"/>
</dbReference>
<dbReference type="InterPro" id="IPR010221">
    <property type="entry name" value="VCBS_dom"/>
</dbReference>
<dbReference type="GO" id="GO:0005576">
    <property type="term" value="C:extracellular region"/>
    <property type="evidence" value="ECO:0007669"/>
    <property type="project" value="UniProtKB-SubCell"/>
</dbReference>
<dbReference type="PROSITE" id="PS00330">
    <property type="entry name" value="HEMOLYSIN_CALCIUM"/>
    <property type="match status" value="7"/>
</dbReference>
<dbReference type="InterPro" id="IPR013783">
    <property type="entry name" value="Ig-like_fold"/>
</dbReference>
<dbReference type="InterPro" id="IPR040853">
    <property type="entry name" value="RapA2_cadherin-like"/>
</dbReference>
<dbReference type="InterPro" id="IPR011049">
    <property type="entry name" value="Serralysin-like_metalloprot_C"/>
</dbReference>
<evidence type="ECO:0000259" key="5">
    <source>
        <dbReference type="SMART" id="SM00736"/>
    </source>
</evidence>
<feature type="compositionally biased region" description="Basic and acidic residues" evidence="4">
    <location>
        <begin position="1837"/>
        <end position="1850"/>
    </location>
</feature>